<reference evidence="5 6" key="1">
    <citation type="journal article" date="2019" name="Int. J. Syst. Evol. Microbiol.">
        <title>The Global Catalogue of Microorganisms (GCM) 10K type strain sequencing project: providing services to taxonomists for standard genome sequencing and annotation.</title>
        <authorList>
            <consortium name="The Broad Institute Genomics Platform"/>
            <consortium name="The Broad Institute Genome Sequencing Center for Infectious Disease"/>
            <person name="Wu L."/>
            <person name="Ma J."/>
        </authorList>
    </citation>
    <scope>NUCLEOTIDE SEQUENCE [LARGE SCALE GENOMIC DNA]</scope>
    <source>
        <strain evidence="5 6">JCM 15572</strain>
    </source>
</reference>
<feature type="domain" description="Type I restriction modification DNA specificity" evidence="4">
    <location>
        <begin position="10"/>
        <end position="192"/>
    </location>
</feature>
<dbReference type="Proteomes" id="UP001501705">
    <property type="component" value="Unassembled WGS sequence"/>
</dbReference>
<evidence type="ECO:0000256" key="3">
    <source>
        <dbReference type="ARBA" id="ARBA00023125"/>
    </source>
</evidence>
<dbReference type="Gene3D" id="1.10.287.1120">
    <property type="entry name" value="Bipartite methylase S protein"/>
    <property type="match status" value="1"/>
</dbReference>
<dbReference type="PANTHER" id="PTHR30408">
    <property type="entry name" value="TYPE-1 RESTRICTION ENZYME ECOKI SPECIFICITY PROTEIN"/>
    <property type="match status" value="1"/>
</dbReference>
<gene>
    <name evidence="5" type="ORF">GCM10009804_73620</name>
</gene>
<organism evidence="5 6">
    <name type="scientific">Kribbella hippodromi</name>
    <dbReference type="NCBI Taxonomy" id="434347"/>
    <lineage>
        <taxon>Bacteria</taxon>
        <taxon>Bacillati</taxon>
        <taxon>Actinomycetota</taxon>
        <taxon>Actinomycetes</taxon>
        <taxon>Propionibacteriales</taxon>
        <taxon>Kribbellaceae</taxon>
        <taxon>Kribbella</taxon>
    </lineage>
</organism>
<dbReference type="CDD" id="cd17248">
    <property type="entry name" value="RMtype1_S_AmiI-TRD2-CR2_like"/>
    <property type="match status" value="1"/>
</dbReference>
<keyword evidence="3" id="KW-0238">DNA-binding</keyword>
<dbReference type="InterPro" id="IPR052021">
    <property type="entry name" value="Type-I_RS_S_subunit"/>
</dbReference>
<evidence type="ECO:0000313" key="5">
    <source>
        <dbReference type="EMBL" id="GAA1606907.1"/>
    </source>
</evidence>
<protein>
    <recommendedName>
        <fullName evidence="4">Type I restriction modification DNA specificity domain-containing protein</fullName>
    </recommendedName>
</protein>
<comment type="caution">
    <text evidence="5">The sequence shown here is derived from an EMBL/GenBank/DDBJ whole genome shotgun (WGS) entry which is preliminary data.</text>
</comment>
<dbReference type="InterPro" id="IPR000055">
    <property type="entry name" value="Restrct_endonuc_typeI_TRD"/>
</dbReference>
<evidence type="ECO:0000256" key="2">
    <source>
        <dbReference type="ARBA" id="ARBA00022747"/>
    </source>
</evidence>
<dbReference type="EMBL" id="BAAAPH010000040">
    <property type="protein sequence ID" value="GAA1606907.1"/>
    <property type="molecule type" value="Genomic_DNA"/>
</dbReference>
<dbReference type="PANTHER" id="PTHR30408:SF12">
    <property type="entry name" value="TYPE I RESTRICTION ENZYME MJAVIII SPECIFICITY SUBUNIT"/>
    <property type="match status" value="1"/>
</dbReference>
<proteinExistence type="inferred from homology"/>
<dbReference type="Gene3D" id="3.90.220.20">
    <property type="entry name" value="DNA methylase specificity domains"/>
    <property type="match status" value="2"/>
</dbReference>
<keyword evidence="6" id="KW-1185">Reference proteome</keyword>
<keyword evidence="2" id="KW-0680">Restriction system</keyword>
<name>A0ABN2EGR9_9ACTN</name>
<comment type="similarity">
    <text evidence="1">Belongs to the type-I restriction system S methylase family.</text>
</comment>
<sequence>MTGPLWGTLPDKWQVGQVKTAATVTLGKMLQSKDSGSDVCAPYMRAANVQPDGVLALDDVSEMWFGEAELAQLSIRAGDVVVVEGGQGGFGRAAYIDEDLPGWGFQNSINRLRPIDDFDGRFIAFYLIALRTSGFIRAYSNVVSMPHLTAEKLARIPIPLPPLEEQRAIADYLDNETARIDTLIEQQQRLIEMLGERRQAVIESAVGRGLDPSVPMRPSDLFWTAEIPGHWTASNIRKVAKMKTGHTPSRSKPEYWVDCTIPWFTLADVWQLRDGRRTYLGETKNFISEVGLSNSAAELLPAGTVVLSRTASIGFSGIMPVAMATSQDFWNWIPGDRMTAEYLMWTFRAMRSEIQSLMIGSTHKTIYQPTAAAFRVPVPPVDEQRRITAYLDDQIGKIDTLIIESERLIDLSRERRSALITAAVTGHIDTRDMV</sequence>
<evidence type="ECO:0000256" key="1">
    <source>
        <dbReference type="ARBA" id="ARBA00010923"/>
    </source>
</evidence>
<evidence type="ECO:0000259" key="4">
    <source>
        <dbReference type="Pfam" id="PF01420"/>
    </source>
</evidence>
<dbReference type="InterPro" id="IPR044946">
    <property type="entry name" value="Restrct_endonuc_typeI_TRD_sf"/>
</dbReference>
<dbReference type="SUPFAM" id="SSF116734">
    <property type="entry name" value="DNA methylase specificity domain"/>
    <property type="match status" value="2"/>
</dbReference>
<accession>A0ABN2EGR9</accession>
<dbReference type="Pfam" id="PF01420">
    <property type="entry name" value="Methylase_S"/>
    <property type="match status" value="2"/>
</dbReference>
<feature type="domain" description="Type I restriction modification DNA specificity" evidence="4">
    <location>
        <begin position="229"/>
        <end position="398"/>
    </location>
</feature>
<evidence type="ECO:0000313" key="6">
    <source>
        <dbReference type="Proteomes" id="UP001501705"/>
    </source>
</evidence>
<dbReference type="RefSeq" id="WP_344241405.1">
    <property type="nucleotide sequence ID" value="NZ_BAAAPH010000040.1"/>
</dbReference>